<reference evidence="4" key="2">
    <citation type="submission" date="2025-08" db="UniProtKB">
        <authorList>
            <consortium name="RefSeq"/>
        </authorList>
    </citation>
    <scope>IDENTIFICATION</scope>
    <source>
        <tissue evidence="4">Leaf</tissue>
    </source>
</reference>
<feature type="signal peptide" evidence="2">
    <location>
        <begin position="1"/>
        <end position="24"/>
    </location>
</feature>
<accession>A0ABM1QXJ1</accession>
<feature type="chain" id="PRO_5046731442" evidence="2">
    <location>
        <begin position="25"/>
        <end position="114"/>
    </location>
</feature>
<proteinExistence type="predicted"/>
<dbReference type="GeneID" id="104740017"/>
<dbReference type="RefSeq" id="XP_019091479.1">
    <property type="nucleotide sequence ID" value="XM_019235934.1"/>
</dbReference>
<organism evidence="3 4">
    <name type="scientific">Camelina sativa</name>
    <name type="common">False flax</name>
    <name type="synonym">Myagrum sativum</name>
    <dbReference type="NCBI Taxonomy" id="90675"/>
    <lineage>
        <taxon>Eukaryota</taxon>
        <taxon>Viridiplantae</taxon>
        <taxon>Streptophyta</taxon>
        <taxon>Embryophyta</taxon>
        <taxon>Tracheophyta</taxon>
        <taxon>Spermatophyta</taxon>
        <taxon>Magnoliopsida</taxon>
        <taxon>eudicotyledons</taxon>
        <taxon>Gunneridae</taxon>
        <taxon>Pentapetalae</taxon>
        <taxon>rosids</taxon>
        <taxon>malvids</taxon>
        <taxon>Brassicales</taxon>
        <taxon>Brassicaceae</taxon>
        <taxon>Camelineae</taxon>
        <taxon>Camelina</taxon>
    </lineage>
</organism>
<evidence type="ECO:0000313" key="4">
    <source>
        <dbReference type="RefSeq" id="XP_019091479.1"/>
    </source>
</evidence>
<evidence type="ECO:0000313" key="3">
    <source>
        <dbReference type="Proteomes" id="UP000694864"/>
    </source>
</evidence>
<dbReference type="Proteomes" id="UP000694864">
    <property type="component" value="Chromosome 14"/>
</dbReference>
<sequence length="114" mass="12938">MANITSSFLCLLILLLFCLSFGYSLHGHKDEVSRVDDVSNAKHVKQVTKHLDDDGDAMKKVQIGGGNGEEFSKETTKMMMKKPTKKEKTVEEEDDLVAYTADYWKPRHHPPKNN</sequence>
<feature type="region of interest" description="Disordered" evidence="1">
    <location>
        <begin position="57"/>
        <end position="93"/>
    </location>
</feature>
<keyword evidence="3" id="KW-1185">Reference proteome</keyword>
<evidence type="ECO:0000256" key="2">
    <source>
        <dbReference type="SAM" id="SignalP"/>
    </source>
</evidence>
<reference evidence="3" key="1">
    <citation type="journal article" date="2014" name="Nat. Commun.">
        <title>The emerging biofuel crop Camelina sativa retains a highly undifferentiated hexaploid genome structure.</title>
        <authorList>
            <person name="Kagale S."/>
            <person name="Koh C."/>
            <person name="Nixon J."/>
            <person name="Bollina V."/>
            <person name="Clarke W.E."/>
            <person name="Tuteja R."/>
            <person name="Spillane C."/>
            <person name="Robinson S.J."/>
            <person name="Links M.G."/>
            <person name="Clarke C."/>
            <person name="Higgins E.E."/>
            <person name="Huebert T."/>
            <person name="Sharpe A.G."/>
            <person name="Parkin I.A."/>
        </authorList>
    </citation>
    <scope>NUCLEOTIDE SEQUENCE [LARGE SCALE GENOMIC DNA]</scope>
    <source>
        <strain evidence="3">cv. DH55</strain>
    </source>
</reference>
<evidence type="ECO:0000256" key="1">
    <source>
        <dbReference type="SAM" id="MobiDB-lite"/>
    </source>
</evidence>
<keyword evidence="2" id="KW-0732">Signal</keyword>
<name>A0ABM1QXJ1_CAMSA</name>
<protein>
    <submittedName>
        <fullName evidence="4">Root meristem growth factor 2-like isoform X1</fullName>
    </submittedName>
</protein>
<gene>
    <name evidence="4" type="primary">LOC104740017</name>
</gene>